<dbReference type="InterPro" id="IPR050767">
    <property type="entry name" value="Sel1_AlgK"/>
</dbReference>
<dbReference type="InterPro" id="IPR006597">
    <property type="entry name" value="Sel1-like"/>
</dbReference>
<keyword evidence="1" id="KW-0732">Signal</keyword>
<dbReference type="Pfam" id="PF08238">
    <property type="entry name" value="Sel1"/>
    <property type="match status" value="3"/>
</dbReference>
<organism evidence="2">
    <name type="scientific">Brucella pinnipedialis M292/94/1</name>
    <dbReference type="NCBI Taxonomy" id="520462"/>
    <lineage>
        <taxon>Bacteria</taxon>
        <taxon>Pseudomonadati</taxon>
        <taxon>Pseudomonadota</taxon>
        <taxon>Alphaproteobacteria</taxon>
        <taxon>Hyphomicrobiales</taxon>
        <taxon>Brucellaceae</taxon>
        <taxon>Brucella/Ochrobactrum group</taxon>
        <taxon>Brucella</taxon>
    </lineage>
</organism>
<name>A0A0E1X1R0_9HYPH</name>
<sequence>MMRSRSFPCSAIAMALGLVLTLALACHSTFAFDLNDDSEKSRSPFELFKFGFSAYKNGHKDEAIKALRYAAERGHQGAKWKLARMYAEGDGVAEDDYEAYKIFEKIVREGSEPGSENAPYVADALVALAGYVKNGIPGSPVQANPNMARELYVQAAANFGDSIAQFELGKMLLDGEGGERNAVQAARWFQLAARKGNTGAQAMLGNMLFQAGKTVRGLAMLTAAFERCPAEDCTWIRDMQEQAFSIAGEADRRNAIALASDYAVKGSY</sequence>
<protein>
    <submittedName>
        <fullName evidence="2">Sel1 domain-containing protein</fullName>
    </submittedName>
</protein>
<dbReference type="SMART" id="SM00671">
    <property type="entry name" value="SEL1"/>
    <property type="match status" value="3"/>
</dbReference>
<dbReference type="Gene3D" id="1.25.40.10">
    <property type="entry name" value="Tetratricopeptide repeat domain"/>
    <property type="match status" value="1"/>
</dbReference>
<dbReference type="InterPro" id="IPR011990">
    <property type="entry name" value="TPR-like_helical_dom_sf"/>
</dbReference>
<dbReference type="HOGENOM" id="CLU_067747_1_0_5"/>
<accession>A0A0E1X1R0</accession>
<dbReference type="SUPFAM" id="SSF81901">
    <property type="entry name" value="HCP-like"/>
    <property type="match status" value="1"/>
</dbReference>
<dbReference type="Proteomes" id="UP000004659">
    <property type="component" value="Unassembled WGS sequence"/>
</dbReference>
<proteinExistence type="predicted"/>
<dbReference type="AlphaFoldDB" id="A0A0E1X1R0"/>
<reference evidence="2" key="1">
    <citation type="submission" date="2009-01" db="EMBL/GenBank/DDBJ databases">
        <title>The Genome Sequence of Brucella pinnipedialis M292/94/1.</title>
        <authorList>
            <consortium name="The Broad Institute Genome Sequencing Platform"/>
            <person name="Ward D."/>
            <person name="Young S.K."/>
            <person name="Kodira C.D."/>
            <person name="Zeng Q."/>
            <person name="Koehrsen M."/>
            <person name="Alvarado L."/>
            <person name="Berlin A."/>
            <person name="Borenstein D."/>
            <person name="Chen Z."/>
            <person name="Engels R."/>
            <person name="Freedman E."/>
            <person name="Gellesch M."/>
            <person name="Goldberg J."/>
            <person name="Griggs A."/>
            <person name="Gujja S."/>
            <person name="Heiman D."/>
            <person name="Hepburn T."/>
            <person name="Howarth C."/>
            <person name="Jen D."/>
            <person name="Larson L."/>
            <person name="Lewis B."/>
            <person name="Mehta T."/>
            <person name="Park D."/>
            <person name="Pearson M."/>
            <person name="Roberts A."/>
            <person name="Saif S."/>
            <person name="Shea T."/>
            <person name="Shenoy N."/>
            <person name="Sisk P."/>
            <person name="Stolte C."/>
            <person name="Sykes S."/>
            <person name="Walk T."/>
            <person name="White J."/>
            <person name="Yandava C."/>
            <person name="Whatmore A.M."/>
            <person name="Perrett L.L."/>
            <person name="O'Callaghan D."/>
            <person name="Nusbaum C."/>
            <person name="Galagan J."/>
            <person name="Birren B."/>
        </authorList>
    </citation>
    <scope>NUCLEOTIDE SEQUENCE [LARGE SCALE GENOMIC DNA]</scope>
    <source>
        <strain evidence="2">M292/94/1</strain>
    </source>
</reference>
<evidence type="ECO:0000313" key="2">
    <source>
        <dbReference type="EMBL" id="EEZ31015.1"/>
    </source>
</evidence>
<dbReference type="PROSITE" id="PS51257">
    <property type="entry name" value="PROKAR_LIPOPROTEIN"/>
    <property type="match status" value="1"/>
</dbReference>
<dbReference type="EMBL" id="EQ999546">
    <property type="protein sequence ID" value="EEZ31015.1"/>
    <property type="molecule type" value="Genomic_DNA"/>
</dbReference>
<feature type="chain" id="PRO_5002389144" evidence="1">
    <location>
        <begin position="32"/>
        <end position="268"/>
    </location>
</feature>
<dbReference type="PANTHER" id="PTHR11102:SF160">
    <property type="entry name" value="ERAD-ASSOCIATED E3 UBIQUITIN-PROTEIN LIGASE COMPONENT HRD3"/>
    <property type="match status" value="1"/>
</dbReference>
<evidence type="ECO:0000256" key="1">
    <source>
        <dbReference type="SAM" id="SignalP"/>
    </source>
</evidence>
<gene>
    <name evidence="2" type="ORF">BALG_01135</name>
</gene>
<feature type="signal peptide" evidence="1">
    <location>
        <begin position="1"/>
        <end position="31"/>
    </location>
</feature>
<dbReference type="PANTHER" id="PTHR11102">
    <property type="entry name" value="SEL-1-LIKE PROTEIN"/>
    <property type="match status" value="1"/>
</dbReference>